<evidence type="ECO:0000256" key="7">
    <source>
        <dbReference type="ARBA" id="ARBA00022777"/>
    </source>
</evidence>
<keyword evidence="5" id="KW-0808">Transferase</keyword>
<evidence type="ECO:0000256" key="6">
    <source>
        <dbReference type="ARBA" id="ARBA00022741"/>
    </source>
</evidence>
<dbReference type="GO" id="GO:0042736">
    <property type="term" value="F:NADH kinase activity"/>
    <property type="evidence" value="ECO:0007669"/>
    <property type="project" value="UniProtKB-EC"/>
</dbReference>
<evidence type="ECO:0000256" key="10">
    <source>
        <dbReference type="ARBA" id="ARBA00023027"/>
    </source>
</evidence>
<dbReference type="GO" id="GO:0006741">
    <property type="term" value="P:NADP+ biosynthetic process"/>
    <property type="evidence" value="ECO:0007669"/>
    <property type="project" value="InterPro"/>
</dbReference>
<proteinExistence type="inferred from homology"/>
<evidence type="ECO:0000256" key="8">
    <source>
        <dbReference type="ARBA" id="ARBA00022840"/>
    </source>
</evidence>
<evidence type="ECO:0000313" key="12">
    <source>
        <dbReference type="EMBL" id="RVW81992.1"/>
    </source>
</evidence>
<name>A0A438HC01_VITVI</name>
<keyword evidence="4" id="KW-0963">Cytoplasm</keyword>
<dbReference type="Pfam" id="PF01513">
    <property type="entry name" value="NAD_kinase"/>
    <property type="match status" value="1"/>
</dbReference>
<reference evidence="12 13" key="1">
    <citation type="journal article" date="2018" name="PLoS Genet.">
        <title>Population sequencing reveals clonal diversity and ancestral inbreeding in the grapevine cultivar Chardonnay.</title>
        <authorList>
            <person name="Roach M.J."/>
            <person name="Johnson D.L."/>
            <person name="Bohlmann J."/>
            <person name="van Vuuren H.J."/>
            <person name="Jones S.J."/>
            <person name="Pretorius I.S."/>
            <person name="Schmidt S.A."/>
            <person name="Borneman A.R."/>
        </authorList>
    </citation>
    <scope>NUCLEOTIDE SEQUENCE [LARGE SCALE GENOMIC DNA]</scope>
    <source>
        <strain evidence="13">cv. Chardonnay</strain>
        <tissue evidence="12">Leaf</tissue>
    </source>
</reference>
<dbReference type="FunFam" id="2.60.200.30:FF:000015">
    <property type="entry name" value="NAD(H) kinase 3"/>
    <property type="match status" value="1"/>
</dbReference>
<dbReference type="EMBL" id="QGNW01000246">
    <property type="protein sequence ID" value="RVW81992.1"/>
    <property type="molecule type" value="Genomic_DNA"/>
</dbReference>
<dbReference type="GO" id="GO:0019674">
    <property type="term" value="P:NAD+ metabolic process"/>
    <property type="evidence" value="ECO:0007669"/>
    <property type="project" value="InterPro"/>
</dbReference>
<dbReference type="GO" id="GO:0005524">
    <property type="term" value="F:ATP binding"/>
    <property type="evidence" value="ECO:0007669"/>
    <property type="project" value="UniProtKB-KW"/>
</dbReference>
<dbReference type="PANTHER" id="PTHR20275">
    <property type="entry name" value="NAD KINASE"/>
    <property type="match status" value="1"/>
</dbReference>
<dbReference type="AlphaFoldDB" id="A0A438HC01"/>
<accession>A0A438HC01</accession>
<evidence type="ECO:0000256" key="3">
    <source>
        <dbReference type="ARBA" id="ARBA00011738"/>
    </source>
</evidence>
<keyword evidence="7 12" id="KW-0418">Kinase</keyword>
<dbReference type="Gene3D" id="3.40.50.10330">
    <property type="entry name" value="Probable inorganic polyphosphate/atp-NAD kinase, domain 1"/>
    <property type="match status" value="1"/>
</dbReference>
<dbReference type="InterPro" id="IPR002504">
    <property type="entry name" value="NADK"/>
</dbReference>
<dbReference type="GO" id="GO:0005737">
    <property type="term" value="C:cytoplasm"/>
    <property type="evidence" value="ECO:0007669"/>
    <property type="project" value="UniProtKB-SubCell"/>
</dbReference>
<evidence type="ECO:0000256" key="2">
    <source>
        <dbReference type="ARBA" id="ARBA00010995"/>
    </source>
</evidence>
<dbReference type="Gene3D" id="2.60.200.30">
    <property type="entry name" value="Probable inorganic polyphosphate/atp-NAD kinase, domain 2"/>
    <property type="match status" value="1"/>
</dbReference>
<dbReference type="InterPro" id="IPR017437">
    <property type="entry name" value="ATP-NAD_kinase_PpnK-typ_C"/>
</dbReference>
<comment type="subcellular location">
    <subcellularLocation>
        <location evidence="1">Cytoplasm</location>
    </subcellularLocation>
</comment>
<evidence type="ECO:0000256" key="9">
    <source>
        <dbReference type="ARBA" id="ARBA00022857"/>
    </source>
</evidence>
<protein>
    <recommendedName>
        <fullName evidence="11">NADH kinase</fullName>
        <ecNumber evidence="11">2.7.1.86</ecNumber>
    </recommendedName>
</protein>
<evidence type="ECO:0000313" key="13">
    <source>
        <dbReference type="Proteomes" id="UP000288805"/>
    </source>
</evidence>
<comment type="caution">
    <text evidence="12">The sequence shown here is derived from an EMBL/GenBank/DDBJ whole genome shotgun (WGS) entry which is preliminary data.</text>
</comment>
<keyword evidence="6" id="KW-0547">Nucleotide-binding</keyword>
<keyword evidence="10" id="KW-0520">NAD</keyword>
<organism evidence="12 13">
    <name type="scientific">Vitis vinifera</name>
    <name type="common">Grape</name>
    <dbReference type="NCBI Taxonomy" id="29760"/>
    <lineage>
        <taxon>Eukaryota</taxon>
        <taxon>Viridiplantae</taxon>
        <taxon>Streptophyta</taxon>
        <taxon>Embryophyta</taxon>
        <taxon>Tracheophyta</taxon>
        <taxon>Spermatophyta</taxon>
        <taxon>Magnoliopsida</taxon>
        <taxon>eudicotyledons</taxon>
        <taxon>Gunneridae</taxon>
        <taxon>Pentapetalae</taxon>
        <taxon>rosids</taxon>
        <taxon>Vitales</taxon>
        <taxon>Vitaceae</taxon>
        <taxon>Viteae</taxon>
        <taxon>Vitis</taxon>
    </lineage>
</organism>
<gene>
    <name evidence="12" type="primary">NADK3_0</name>
    <name evidence="12" type="ORF">CK203_033278</name>
</gene>
<evidence type="ECO:0000256" key="5">
    <source>
        <dbReference type="ARBA" id="ARBA00022679"/>
    </source>
</evidence>
<dbReference type="SUPFAM" id="SSF111331">
    <property type="entry name" value="NAD kinase/diacylglycerol kinase-like"/>
    <property type="match status" value="1"/>
</dbReference>
<dbReference type="InterPro" id="IPR016064">
    <property type="entry name" value="NAD/diacylglycerol_kinase_sf"/>
</dbReference>
<dbReference type="PANTHER" id="PTHR20275:SF28">
    <property type="entry name" value="NADH KINASE"/>
    <property type="match status" value="1"/>
</dbReference>
<keyword evidence="8" id="KW-0067">ATP-binding</keyword>
<comment type="subunit">
    <text evidence="3">Homodimer.</text>
</comment>
<sequence>MAKRRLLLMLKSLDIHPYSQLDLLSRTTTPRVLFFFFVFIRYPPKIWKFLAECALLLPGVFSFWSLNALFHPIKTQRFGRFFVVPVRGKVPFWCLMKCQSGLWRLALNAEVLGYLENRRKVHEDAINFCQDVLRKKVVDWQAICGNNLSQDSQPIHNVDLVVTIGGDGTLLQASHFMDDSIPVLGVNSDPTQVQEVEEFSEEFDASRSTGHLCAATIGNFEQVLDDILDDRRTPSNLSRMSICLNSQLLPTYALNDALLAHPCPATVSRCSFKIKREGHPCSPLVHCRSSGLRVSTAAGSTAAMLSAGGFAMPILSQDLQYMVREPISPGAAYSSLMHGLLKPDQSMVASWFSKDGVIYIDGSDVSYSIKYGDTIEMSSKAPVLKVFLPHHLLS</sequence>
<dbReference type="EC" id="2.7.1.86" evidence="11"/>
<dbReference type="InterPro" id="IPR017438">
    <property type="entry name" value="ATP-NAD_kinase_N"/>
</dbReference>
<dbReference type="Proteomes" id="UP000288805">
    <property type="component" value="Unassembled WGS sequence"/>
</dbReference>
<dbReference type="FunFam" id="3.40.50.10330:FF:000027">
    <property type="entry name" value="NADH kinase"/>
    <property type="match status" value="1"/>
</dbReference>
<evidence type="ECO:0000256" key="1">
    <source>
        <dbReference type="ARBA" id="ARBA00004496"/>
    </source>
</evidence>
<evidence type="ECO:0000256" key="11">
    <source>
        <dbReference type="ARBA" id="ARBA00066398"/>
    </source>
</evidence>
<evidence type="ECO:0000256" key="4">
    <source>
        <dbReference type="ARBA" id="ARBA00022490"/>
    </source>
</evidence>
<keyword evidence="9" id="KW-0521">NADP</keyword>
<comment type="similarity">
    <text evidence="2">Belongs to the NAD kinase family.</text>
</comment>
<dbReference type="GO" id="GO:0003951">
    <property type="term" value="F:NAD+ kinase activity"/>
    <property type="evidence" value="ECO:0007669"/>
    <property type="project" value="InterPro"/>
</dbReference>